<feature type="transmembrane region" description="Helical" evidence="9">
    <location>
        <begin position="84"/>
        <end position="103"/>
    </location>
</feature>
<dbReference type="CDD" id="cd01665">
    <property type="entry name" value="Cyt_c_Oxidase_III"/>
    <property type="match status" value="1"/>
</dbReference>
<dbReference type="InterPro" id="IPR000298">
    <property type="entry name" value="Cyt_c_oxidase-like_su3"/>
</dbReference>
<evidence type="ECO:0000256" key="2">
    <source>
        <dbReference type="ARBA" id="ARBA00010581"/>
    </source>
</evidence>
<feature type="transmembrane region" description="Helical" evidence="9">
    <location>
        <begin position="192"/>
        <end position="217"/>
    </location>
</feature>
<feature type="transmembrane region" description="Helical" evidence="9">
    <location>
        <begin position="132"/>
        <end position="153"/>
    </location>
</feature>
<dbReference type="GO" id="GO:0004129">
    <property type="term" value="F:cytochrome-c oxidase activity"/>
    <property type="evidence" value="ECO:0007669"/>
    <property type="project" value="InterPro"/>
</dbReference>
<keyword evidence="6 9" id="KW-1133">Transmembrane helix</keyword>
<evidence type="ECO:0000256" key="3">
    <source>
        <dbReference type="ARBA" id="ARBA00015944"/>
    </source>
</evidence>
<feature type="transmembrane region" description="Helical" evidence="9">
    <location>
        <begin position="41"/>
        <end position="59"/>
    </location>
</feature>
<dbReference type="PROSITE" id="PS50253">
    <property type="entry name" value="COX3"/>
    <property type="match status" value="1"/>
</dbReference>
<dbReference type="SUPFAM" id="SSF81452">
    <property type="entry name" value="Cytochrome c oxidase subunit III-like"/>
    <property type="match status" value="1"/>
</dbReference>
<feature type="transmembrane region" description="Helical" evidence="9">
    <location>
        <begin position="238"/>
        <end position="260"/>
    </location>
</feature>
<evidence type="ECO:0000256" key="7">
    <source>
        <dbReference type="ARBA" id="ARBA00023136"/>
    </source>
</evidence>
<feature type="transmembrane region" description="Helical" evidence="9">
    <location>
        <begin position="7"/>
        <end position="35"/>
    </location>
</feature>
<keyword evidence="8 11" id="KW-0496">Mitochondrion</keyword>
<dbReference type="InterPro" id="IPR013833">
    <property type="entry name" value="Cyt_c_oxidase_su3_a-hlx"/>
</dbReference>
<evidence type="ECO:0000256" key="6">
    <source>
        <dbReference type="ARBA" id="ARBA00022989"/>
    </source>
</evidence>
<dbReference type="InterPro" id="IPR033945">
    <property type="entry name" value="Cyt_c_oxase_su3_dom"/>
</dbReference>
<dbReference type="Gene3D" id="1.10.287.70">
    <property type="match status" value="1"/>
</dbReference>
<evidence type="ECO:0000313" key="11">
    <source>
        <dbReference type="EMBL" id="UOK09671.1"/>
    </source>
</evidence>
<dbReference type="InterPro" id="IPR024791">
    <property type="entry name" value="Cyt_c/ubiquinol_Oxase_su3"/>
</dbReference>
<name>A0A8T9JCX5_9ACAR</name>
<dbReference type="GO" id="GO:0005739">
    <property type="term" value="C:mitochondrion"/>
    <property type="evidence" value="ECO:0007669"/>
    <property type="project" value="TreeGrafter"/>
</dbReference>
<geneLocation type="mitochondrion" evidence="11"/>
<dbReference type="EMBL" id="OM396909">
    <property type="protein sequence ID" value="UOK09671.1"/>
    <property type="molecule type" value="Genomic_DNA"/>
</dbReference>
<sequence length="262" mass="30688">MTKISQSLYILSISPWPIILSMSILSSAITFISMIHSKLNIYMFILIILMILMPSLLWWRDEIRESTYQGNHSNNMMNLLKKSMIMFITSEIMFFLSFFWAYFHCEISPNIEIGNSWPPIGIKTFNPFSIPLLNSIILLSSGSTVTLAHHLFLNKNISKSFYMINFTILLGMVFSMFQWIEYNNSSFNISDSIYSSTFFITTGFHGIHVIIGSMMLMSNSIRLYNFHMSKNHAINLDLAIWYWHFVDVVWLFLFISIYWYGK</sequence>
<accession>A0A8T9JCX5</accession>
<dbReference type="PANTHER" id="PTHR11403:SF7">
    <property type="entry name" value="CYTOCHROME C OXIDASE SUBUNIT 3"/>
    <property type="match status" value="1"/>
</dbReference>
<comment type="function">
    <text evidence="8">Component of the cytochrome c oxidase, the last enzyme in the mitochondrial electron transport chain which drives oxidative phosphorylation. The respiratory chain contains 3 multisubunit complexes succinate dehydrogenase (complex II, CII), ubiquinol-cytochrome c oxidoreductase (cytochrome b-c1 complex, complex III, CIII) and cytochrome c oxidase (complex IV, CIV), that cooperate to transfer electrons derived from NADH and succinate to molecular oxygen, creating an electrochemical gradient over the inner membrane that drives transmembrane transport and the ATP synthase. Cytochrome c oxidase is the component of the respiratory chain that catalyzes the reduction of oxygen to water. Electrons originating from reduced cytochrome c in the intermembrane space (IMS) are transferred via the dinuclear copper A center (CU(A)) of subunit 2 and heme A of subunit 1 to the active site in subunit 1, a binuclear center (BNC) formed by heme A3 and copper B (CU(B)). The BNC reduces molecular oxygen to 2 water molecules using 4 electrons from cytochrome c in the IMS and 4 protons from the mitochondrial matrix.</text>
</comment>
<keyword evidence="5" id="KW-1278">Translocase</keyword>
<dbReference type="Pfam" id="PF00510">
    <property type="entry name" value="COX3"/>
    <property type="match status" value="1"/>
</dbReference>
<evidence type="ECO:0000256" key="1">
    <source>
        <dbReference type="ARBA" id="ARBA00004141"/>
    </source>
</evidence>
<organism evidence="11">
    <name type="scientific">Pyemotes zhonghuajia</name>
    <dbReference type="NCBI Taxonomy" id="2749944"/>
    <lineage>
        <taxon>Eukaryota</taxon>
        <taxon>Metazoa</taxon>
        <taxon>Ecdysozoa</taxon>
        <taxon>Arthropoda</taxon>
        <taxon>Chelicerata</taxon>
        <taxon>Arachnida</taxon>
        <taxon>Acari</taxon>
        <taxon>Acariformes</taxon>
        <taxon>Trombidiformes</taxon>
        <taxon>Prostigmata</taxon>
        <taxon>Eleutherengona</taxon>
        <taxon>Heterostigmata</taxon>
        <taxon>Pyemotoidea</taxon>
        <taxon>Pyemotidae</taxon>
        <taxon>Pyemotes</taxon>
    </lineage>
</organism>
<proteinExistence type="inferred from homology"/>
<evidence type="ECO:0000256" key="4">
    <source>
        <dbReference type="ARBA" id="ARBA00022692"/>
    </source>
</evidence>
<evidence type="ECO:0000256" key="8">
    <source>
        <dbReference type="RuleBase" id="RU003375"/>
    </source>
</evidence>
<evidence type="ECO:0000256" key="5">
    <source>
        <dbReference type="ARBA" id="ARBA00022967"/>
    </source>
</evidence>
<evidence type="ECO:0000259" key="10">
    <source>
        <dbReference type="PROSITE" id="PS50253"/>
    </source>
</evidence>
<dbReference type="GeneID" id="71882643"/>
<dbReference type="PANTHER" id="PTHR11403">
    <property type="entry name" value="CYTOCHROME C OXIDASE SUBUNIT III"/>
    <property type="match status" value="1"/>
</dbReference>
<gene>
    <name evidence="11" type="primary">cox3</name>
</gene>
<protein>
    <recommendedName>
        <fullName evidence="3 8">Cytochrome c oxidase subunit 3</fullName>
    </recommendedName>
</protein>
<dbReference type="GO" id="GO:0006123">
    <property type="term" value="P:mitochondrial electron transport, cytochrome c to oxygen"/>
    <property type="evidence" value="ECO:0007669"/>
    <property type="project" value="TreeGrafter"/>
</dbReference>
<evidence type="ECO:0000256" key="9">
    <source>
        <dbReference type="SAM" id="Phobius"/>
    </source>
</evidence>
<comment type="similarity">
    <text evidence="2 8">Belongs to the cytochrome c oxidase subunit 3 family.</text>
</comment>
<dbReference type="Gene3D" id="1.20.120.80">
    <property type="entry name" value="Cytochrome c oxidase, subunit III, four-helix bundle"/>
    <property type="match status" value="1"/>
</dbReference>
<reference evidence="11" key="1">
    <citation type="submission" date="2022-01" db="EMBL/GenBank/DDBJ databases">
        <title>Complete mitochondrial genome and phylogenetic analysis of Pyemotes zhonghuajia Yu,Zhang &amp; He (Prostigmata : Pyemotidae).</title>
        <authorList>
            <person name="Song Y.-F."/>
            <person name="Liu J.-F."/>
            <person name="Ye S."/>
        </authorList>
    </citation>
    <scope>NUCLEOTIDE SEQUENCE</scope>
</reference>
<dbReference type="AlphaFoldDB" id="A0A8T9JCX5"/>
<keyword evidence="4 8" id="KW-0812">Transmembrane</keyword>
<feature type="transmembrane region" description="Helical" evidence="9">
    <location>
        <begin position="160"/>
        <end position="180"/>
    </location>
</feature>
<dbReference type="InterPro" id="IPR035973">
    <property type="entry name" value="Cyt_c_oxidase_su3-like_sf"/>
</dbReference>
<dbReference type="RefSeq" id="YP_010350287.1">
    <property type="nucleotide sequence ID" value="NC_062623.1"/>
</dbReference>
<comment type="subcellular location">
    <subcellularLocation>
        <location evidence="1">Membrane</location>
        <topology evidence="1">Multi-pass membrane protein</topology>
    </subcellularLocation>
</comment>
<feature type="domain" description="Heme-copper oxidase subunit III family profile" evidence="10">
    <location>
        <begin position="4"/>
        <end position="262"/>
    </location>
</feature>
<dbReference type="GO" id="GO:0016020">
    <property type="term" value="C:membrane"/>
    <property type="evidence" value="ECO:0007669"/>
    <property type="project" value="UniProtKB-SubCell"/>
</dbReference>
<keyword evidence="7 9" id="KW-0472">Membrane</keyword>